<evidence type="ECO:0000313" key="6">
    <source>
        <dbReference type="Proteomes" id="UP000252355"/>
    </source>
</evidence>
<evidence type="ECO:0000313" key="5">
    <source>
        <dbReference type="EMBL" id="RCK75284.1"/>
    </source>
</evidence>
<protein>
    <submittedName>
        <fullName evidence="5">Ferredoxin</fullName>
    </submittedName>
</protein>
<evidence type="ECO:0000259" key="4">
    <source>
        <dbReference type="PROSITE" id="PS51379"/>
    </source>
</evidence>
<dbReference type="Gene3D" id="3.40.50.360">
    <property type="match status" value="1"/>
</dbReference>
<dbReference type="InterPro" id="IPR047964">
    <property type="entry name" value="EFR1-like"/>
</dbReference>
<dbReference type="GO" id="GO:0046872">
    <property type="term" value="F:metal ion binding"/>
    <property type="evidence" value="ECO:0007669"/>
    <property type="project" value="UniProtKB-KW"/>
</dbReference>
<dbReference type="AlphaFoldDB" id="A0A367ZB39"/>
<dbReference type="Gene3D" id="3.30.70.20">
    <property type="match status" value="1"/>
</dbReference>
<dbReference type="InterPro" id="IPR029039">
    <property type="entry name" value="Flavoprotein-like_sf"/>
</dbReference>
<name>A0A367ZB39_9BACT</name>
<sequence length="250" mass="27397">MSMIVCFSGTGHSLRVARDLAQGLGEPPPVSVRAWERQRETAGERLVLVFPVYAFGPPRLLTTVIDRMEAIRAGQVYAVATAGGTPGSALTILDGHLRERGAVLRGGWIITRWDTWLNRYHIKINIMVRAIKEGRAGLLPGSSLLFDALSPLLYRGFCRRVGATGRRFRLAATCTRCGLCARLCPVDNITLGDDGRPRWGDACEACLACYAWCPARAIRFGWWGRLLPAEPPAGLTAQDLLALKEQTRPA</sequence>
<accession>A0A367ZB39</accession>
<dbReference type="PROSITE" id="PS51379">
    <property type="entry name" value="4FE4S_FER_2"/>
    <property type="match status" value="2"/>
</dbReference>
<evidence type="ECO:0000256" key="2">
    <source>
        <dbReference type="ARBA" id="ARBA00023004"/>
    </source>
</evidence>
<dbReference type="EMBL" id="QOQW01000040">
    <property type="protein sequence ID" value="RCK75284.1"/>
    <property type="molecule type" value="Genomic_DNA"/>
</dbReference>
<gene>
    <name evidence="5" type="ORF">OZSIB_4048</name>
</gene>
<dbReference type="InterPro" id="IPR017896">
    <property type="entry name" value="4Fe4S_Fe-S-bd"/>
</dbReference>
<dbReference type="GO" id="GO:0051536">
    <property type="term" value="F:iron-sulfur cluster binding"/>
    <property type="evidence" value="ECO:0007669"/>
    <property type="project" value="UniProtKB-KW"/>
</dbReference>
<comment type="caution">
    <text evidence="5">The sequence shown here is derived from an EMBL/GenBank/DDBJ whole genome shotgun (WGS) entry which is preliminary data.</text>
</comment>
<dbReference type="NCBIfam" id="NF038196">
    <property type="entry name" value="ferrodoxin_EFR1"/>
    <property type="match status" value="1"/>
</dbReference>
<dbReference type="PROSITE" id="PS00198">
    <property type="entry name" value="4FE4S_FER_1"/>
    <property type="match status" value="2"/>
</dbReference>
<feature type="domain" description="4Fe-4S ferredoxin-type" evidence="4">
    <location>
        <begin position="165"/>
        <end position="194"/>
    </location>
</feature>
<dbReference type="Proteomes" id="UP000252355">
    <property type="component" value="Unassembled WGS sequence"/>
</dbReference>
<dbReference type="SUPFAM" id="SSF54862">
    <property type="entry name" value="4Fe-4S ferredoxins"/>
    <property type="match status" value="1"/>
</dbReference>
<dbReference type="SUPFAM" id="SSF52218">
    <property type="entry name" value="Flavoproteins"/>
    <property type="match status" value="1"/>
</dbReference>
<keyword evidence="1" id="KW-0479">Metal-binding</keyword>
<reference evidence="5 6" key="1">
    <citation type="submission" date="2018-05" db="EMBL/GenBank/DDBJ databases">
        <title>A metagenomic window into the 2 km-deep terrestrial subsurface aquifer revealed taxonomically and functionally diverse microbial community comprising novel uncultured bacterial lineages.</title>
        <authorList>
            <person name="Kadnikov V.V."/>
            <person name="Mardanov A.V."/>
            <person name="Beletsky A.V."/>
            <person name="Banks D."/>
            <person name="Pimenov N.V."/>
            <person name="Frank Y.A."/>
            <person name="Karnachuk O.V."/>
            <person name="Ravin N.V."/>
        </authorList>
    </citation>
    <scope>NUCLEOTIDE SEQUENCE [LARGE SCALE GENOMIC DNA]</scope>
    <source>
        <strain evidence="5">BY5</strain>
    </source>
</reference>
<dbReference type="InterPro" id="IPR017900">
    <property type="entry name" value="4Fe4S_Fe_S_CS"/>
</dbReference>
<proteinExistence type="predicted"/>
<keyword evidence="3" id="KW-0411">Iron-sulfur</keyword>
<organism evidence="5 6">
    <name type="scientific">Candidatus Ozemobacter sibiricus</name>
    <dbReference type="NCBI Taxonomy" id="2268124"/>
    <lineage>
        <taxon>Bacteria</taxon>
        <taxon>Candidatus Ozemobacteria</taxon>
        <taxon>Candidatus Ozemobacterales</taxon>
        <taxon>Candidatus Ozemobacteraceae</taxon>
        <taxon>Candidatus Ozemobacter</taxon>
    </lineage>
</organism>
<feature type="domain" description="4Fe-4S ferredoxin-type" evidence="4">
    <location>
        <begin position="195"/>
        <end position="223"/>
    </location>
</feature>
<evidence type="ECO:0000256" key="1">
    <source>
        <dbReference type="ARBA" id="ARBA00022723"/>
    </source>
</evidence>
<evidence type="ECO:0000256" key="3">
    <source>
        <dbReference type="ARBA" id="ARBA00023014"/>
    </source>
</evidence>
<keyword evidence="2" id="KW-0408">Iron</keyword>